<accession>A0A8J8SL18</accession>
<dbReference type="AlphaFoldDB" id="A0A8J8SL18"/>
<keyword evidence="7" id="KW-0653">Protein transport</keyword>
<dbReference type="InterPro" id="IPR037682">
    <property type="entry name" value="TonB_C"/>
</dbReference>
<evidence type="ECO:0000256" key="8">
    <source>
        <dbReference type="ARBA" id="ARBA00022989"/>
    </source>
</evidence>
<gene>
    <name evidence="13" type="ORF">GR316_06880</name>
</gene>
<reference evidence="13" key="1">
    <citation type="submission" date="2020-01" db="EMBL/GenBank/DDBJ databases">
        <authorList>
            <person name="Yang Y."/>
            <person name="Kwon Y.M."/>
        </authorList>
    </citation>
    <scope>NUCLEOTIDE SEQUENCE</scope>
    <source>
        <strain evidence="13">PG104</strain>
    </source>
</reference>
<dbReference type="EMBL" id="CP047289">
    <property type="protein sequence ID" value="QUS36013.1"/>
    <property type="molecule type" value="Genomic_DNA"/>
</dbReference>
<evidence type="ECO:0000256" key="10">
    <source>
        <dbReference type="SAM" id="MobiDB-lite"/>
    </source>
</evidence>
<evidence type="ECO:0000256" key="2">
    <source>
        <dbReference type="ARBA" id="ARBA00006555"/>
    </source>
</evidence>
<feature type="domain" description="TonB C-terminal" evidence="12">
    <location>
        <begin position="188"/>
        <end position="278"/>
    </location>
</feature>
<feature type="compositionally biased region" description="Acidic residues" evidence="10">
    <location>
        <begin position="82"/>
        <end position="94"/>
    </location>
</feature>
<dbReference type="Proteomes" id="UP000679284">
    <property type="component" value="Chromosome"/>
</dbReference>
<dbReference type="GO" id="GO:0055085">
    <property type="term" value="P:transmembrane transport"/>
    <property type="evidence" value="ECO:0007669"/>
    <property type="project" value="InterPro"/>
</dbReference>
<feature type="compositionally biased region" description="Pro residues" evidence="10">
    <location>
        <begin position="130"/>
        <end position="141"/>
    </location>
</feature>
<dbReference type="Pfam" id="PF03544">
    <property type="entry name" value="TonB_C"/>
    <property type="match status" value="1"/>
</dbReference>
<evidence type="ECO:0000259" key="12">
    <source>
        <dbReference type="PROSITE" id="PS52015"/>
    </source>
</evidence>
<evidence type="ECO:0000256" key="5">
    <source>
        <dbReference type="ARBA" id="ARBA00022519"/>
    </source>
</evidence>
<dbReference type="InterPro" id="IPR006260">
    <property type="entry name" value="TonB/TolA_C"/>
</dbReference>
<keyword evidence="3" id="KW-0813">Transport</keyword>
<dbReference type="RefSeq" id="WP_211783234.1">
    <property type="nucleotide sequence ID" value="NZ_CP047289.1"/>
</dbReference>
<feature type="transmembrane region" description="Helical" evidence="11">
    <location>
        <begin position="24"/>
        <end position="45"/>
    </location>
</feature>
<evidence type="ECO:0000313" key="14">
    <source>
        <dbReference type="Proteomes" id="UP000679284"/>
    </source>
</evidence>
<keyword evidence="9 11" id="KW-0472">Membrane</keyword>
<keyword evidence="4" id="KW-1003">Cell membrane</keyword>
<feature type="compositionally biased region" description="Low complexity" evidence="10">
    <location>
        <begin position="69"/>
        <end position="78"/>
    </location>
</feature>
<proteinExistence type="inferred from homology"/>
<evidence type="ECO:0000256" key="3">
    <source>
        <dbReference type="ARBA" id="ARBA00022448"/>
    </source>
</evidence>
<name>A0A8J8SL18_9RHOB</name>
<evidence type="ECO:0000256" key="9">
    <source>
        <dbReference type="ARBA" id="ARBA00023136"/>
    </source>
</evidence>
<keyword evidence="6 11" id="KW-0812">Transmembrane</keyword>
<feature type="compositionally biased region" description="Low complexity" evidence="10">
    <location>
        <begin position="165"/>
        <end position="185"/>
    </location>
</feature>
<dbReference type="PROSITE" id="PS52015">
    <property type="entry name" value="TONB_CTD"/>
    <property type="match status" value="1"/>
</dbReference>
<evidence type="ECO:0000256" key="4">
    <source>
        <dbReference type="ARBA" id="ARBA00022475"/>
    </source>
</evidence>
<keyword evidence="5" id="KW-0997">Cell inner membrane</keyword>
<keyword evidence="14" id="KW-1185">Reference proteome</keyword>
<keyword evidence="8 11" id="KW-1133">Transmembrane helix</keyword>
<comment type="subcellular location">
    <subcellularLocation>
        <location evidence="1">Cell inner membrane</location>
        <topology evidence="1">Single-pass membrane protein</topology>
        <orientation evidence="1">Periplasmic side</orientation>
    </subcellularLocation>
</comment>
<dbReference type="PANTHER" id="PTHR33446">
    <property type="entry name" value="PROTEIN TONB-RELATED"/>
    <property type="match status" value="1"/>
</dbReference>
<evidence type="ECO:0000256" key="11">
    <source>
        <dbReference type="SAM" id="Phobius"/>
    </source>
</evidence>
<sequence length="278" mass="29094">MIGNSASQDWLATRGASERWREPVGWAGSALCVAALLAGAVAAYLHSDRVGTREEEAIILNLEPPAAAPPALAVSAPAPDVPDTDAPEAQDLLDDTLPPPEPLAEDTPPPEVQDMAELPPPTPDAVSLPDAPPPPPPPATRPEPRPRPEPRQEPVRQRAAPPPSQQRQEAAPSRQTGQASAALSAGQAQQLELQWGSQIRSRIERRIRSTSARGTVTVRLVVTPAGRLASLGVAASSGNGALDQRALQTVQAAAGGFPAAPQGLTNSTYTFTLPLRFQ</sequence>
<dbReference type="Gene3D" id="3.30.1150.10">
    <property type="match status" value="1"/>
</dbReference>
<dbReference type="KEGG" id="fap:GR316_06880"/>
<evidence type="ECO:0000256" key="6">
    <source>
        <dbReference type="ARBA" id="ARBA00022692"/>
    </source>
</evidence>
<feature type="region of interest" description="Disordered" evidence="10">
    <location>
        <begin position="69"/>
        <end position="185"/>
    </location>
</feature>
<dbReference type="SUPFAM" id="SSF74653">
    <property type="entry name" value="TolA/TonB C-terminal domain"/>
    <property type="match status" value="1"/>
</dbReference>
<evidence type="ECO:0000256" key="7">
    <source>
        <dbReference type="ARBA" id="ARBA00022927"/>
    </source>
</evidence>
<evidence type="ECO:0000313" key="13">
    <source>
        <dbReference type="EMBL" id="QUS36013.1"/>
    </source>
</evidence>
<organism evidence="13 14">
    <name type="scientific">Falsirhodobacter algicola</name>
    <dbReference type="NCBI Taxonomy" id="2692330"/>
    <lineage>
        <taxon>Bacteria</taxon>
        <taxon>Pseudomonadati</taxon>
        <taxon>Pseudomonadota</taxon>
        <taxon>Alphaproteobacteria</taxon>
        <taxon>Rhodobacterales</taxon>
        <taxon>Paracoccaceae</taxon>
        <taxon>Falsirhodobacter</taxon>
    </lineage>
</organism>
<dbReference type="NCBIfam" id="TIGR01352">
    <property type="entry name" value="tonB_Cterm"/>
    <property type="match status" value="1"/>
</dbReference>
<dbReference type="InterPro" id="IPR051045">
    <property type="entry name" value="TonB-dependent_transducer"/>
</dbReference>
<evidence type="ECO:0000256" key="1">
    <source>
        <dbReference type="ARBA" id="ARBA00004383"/>
    </source>
</evidence>
<feature type="compositionally biased region" description="Pro residues" evidence="10">
    <location>
        <begin position="97"/>
        <end position="111"/>
    </location>
</feature>
<comment type="similarity">
    <text evidence="2">Belongs to the TonB family.</text>
</comment>
<protein>
    <submittedName>
        <fullName evidence="13">TonB family protein</fullName>
    </submittedName>
</protein>
<dbReference type="GO" id="GO:0005886">
    <property type="term" value="C:plasma membrane"/>
    <property type="evidence" value="ECO:0007669"/>
    <property type="project" value="UniProtKB-SubCell"/>
</dbReference>
<feature type="compositionally biased region" description="Basic and acidic residues" evidence="10">
    <location>
        <begin position="142"/>
        <end position="156"/>
    </location>
</feature>
<dbReference type="GO" id="GO:0015031">
    <property type="term" value="P:protein transport"/>
    <property type="evidence" value="ECO:0007669"/>
    <property type="project" value="UniProtKB-KW"/>
</dbReference>